<organism evidence="2 3">
    <name type="scientific">Acinetobacter rudis CIP 110305</name>
    <dbReference type="NCBI Taxonomy" id="421052"/>
    <lineage>
        <taxon>Bacteria</taxon>
        <taxon>Pseudomonadati</taxon>
        <taxon>Pseudomonadota</taxon>
        <taxon>Gammaproteobacteria</taxon>
        <taxon>Moraxellales</taxon>
        <taxon>Moraxellaceae</taxon>
        <taxon>Acinetobacter</taxon>
    </lineage>
</organism>
<accession>S3MV69</accession>
<sequence length="189" mass="20773">MTMTKKYILFPLTALSLFVSACSDNKTPTTENTKNPVTESKNVTTQGNWQIKPAELSSNIAADIQSDLAALNQVINSMNSRAVALKDEINGLASNPAQMSETFKSANALQEQVKTEIMALHLKSAEVQKVRTDMIDNLMTANQLYTLSTAADFNPNAPSKEFEQLTQRSIAIQQKIGTELDALNQKYSK</sequence>
<name>S3MV69_9GAMM</name>
<keyword evidence="3" id="KW-1185">Reference proteome</keyword>
<evidence type="ECO:0008006" key="4">
    <source>
        <dbReference type="Google" id="ProtNLM"/>
    </source>
</evidence>
<evidence type="ECO:0000313" key="3">
    <source>
        <dbReference type="Proteomes" id="UP000014568"/>
    </source>
</evidence>
<dbReference type="RefSeq" id="WP_016657839.1">
    <property type="nucleotide sequence ID" value="NZ_KE340355.1"/>
</dbReference>
<gene>
    <name evidence="2" type="ORF">F945_03479</name>
</gene>
<dbReference type="OrthoDB" id="6694235at2"/>
<evidence type="ECO:0000256" key="1">
    <source>
        <dbReference type="SAM" id="SignalP"/>
    </source>
</evidence>
<reference evidence="2 3" key="1">
    <citation type="submission" date="2013-06" db="EMBL/GenBank/DDBJ databases">
        <title>The Genome Sequence of Acinetobacter rudis CIP 110305.</title>
        <authorList>
            <consortium name="The Broad Institute Genome Sequencing Platform"/>
            <consortium name="The Broad Institute Genome Sequencing Center for Infectious Disease"/>
            <person name="Cerqueira G."/>
            <person name="Feldgarden M."/>
            <person name="Courvalin P."/>
            <person name="Perichon B."/>
            <person name="Grillot-Courvalin C."/>
            <person name="Clermont D."/>
            <person name="Rocha E."/>
            <person name="Yoon E.-J."/>
            <person name="Nemec A."/>
            <person name="Young S.K."/>
            <person name="Zeng Q."/>
            <person name="Gargeya S."/>
            <person name="Fitzgerald M."/>
            <person name="Abouelleil A."/>
            <person name="Alvarado L."/>
            <person name="Berlin A.M."/>
            <person name="Chapman S.B."/>
            <person name="Dewar J."/>
            <person name="Goldberg J."/>
            <person name="Griggs A."/>
            <person name="Gujja S."/>
            <person name="Hansen M."/>
            <person name="Howarth C."/>
            <person name="Imamovic A."/>
            <person name="Larimer J."/>
            <person name="McCowan C."/>
            <person name="Murphy C."/>
            <person name="Pearson M."/>
            <person name="Priest M."/>
            <person name="Roberts A."/>
            <person name="Saif S."/>
            <person name="Shea T."/>
            <person name="Sykes S."/>
            <person name="Wortman J."/>
            <person name="Nusbaum C."/>
            <person name="Birren B."/>
        </authorList>
    </citation>
    <scope>NUCLEOTIDE SEQUENCE [LARGE SCALE GENOMIC DNA]</scope>
    <source>
        <strain evidence="2 3">CIP 110305</strain>
    </source>
</reference>
<dbReference type="HOGENOM" id="CLU_1444796_0_0_6"/>
<dbReference type="eggNOG" id="ENOG5030XWM">
    <property type="taxonomic scope" value="Bacteria"/>
</dbReference>
<proteinExistence type="predicted"/>
<comment type="caution">
    <text evidence="2">The sequence shown here is derived from an EMBL/GenBank/DDBJ whole genome shotgun (WGS) entry which is preliminary data.</text>
</comment>
<dbReference type="PROSITE" id="PS51257">
    <property type="entry name" value="PROKAR_LIPOPROTEIN"/>
    <property type="match status" value="1"/>
</dbReference>
<evidence type="ECO:0000313" key="2">
    <source>
        <dbReference type="EMBL" id="EPF70453.1"/>
    </source>
</evidence>
<dbReference type="Proteomes" id="UP000014568">
    <property type="component" value="Unassembled WGS sequence"/>
</dbReference>
<feature type="signal peptide" evidence="1">
    <location>
        <begin position="1"/>
        <end position="21"/>
    </location>
</feature>
<dbReference type="PATRIC" id="fig|421052.3.peg.3412"/>
<feature type="chain" id="PRO_5004523530" description="Lipoprotein" evidence="1">
    <location>
        <begin position="22"/>
        <end position="189"/>
    </location>
</feature>
<dbReference type="EMBL" id="ATGI01000038">
    <property type="protein sequence ID" value="EPF70453.1"/>
    <property type="molecule type" value="Genomic_DNA"/>
</dbReference>
<keyword evidence="1" id="KW-0732">Signal</keyword>
<dbReference type="AlphaFoldDB" id="S3MV69"/>
<protein>
    <recommendedName>
        <fullName evidence="4">Lipoprotein</fullName>
    </recommendedName>
</protein>